<reference evidence="7 8" key="1">
    <citation type="submission" date="2016-01" db="EMBL/GenBank/DDBJ databases">
        <title>Genome sequence of the acidophilic iron oxidising Ferrovum strain Z-31.</title>
        <authorList>
            <person name="Poehlein A."/>
            <person name="Ullrich S.R."/>
            <person name="Schloemann M."/>
            <person name="Muehling M."/>
            <person name="Daniel R."/>
        </authorList>
    </citation>
    <scope>NUCLEOTIDE SEQUENCE [LARGE SCALE GENOMIC DNA]</scope>
    <source>
        <strain evidence="7 8">Z-31</strain>
    </source>
</reference>
<evidence type="ECO:0000313" key="7">
    <source>
        <dbReference type="EMBL" id="KXW58758.1"/>
    </source>
</evidence>
<dbReference type="Pfam" id="PF01553">
    <property type="entry name" value="Acyltransferase"/>
    <property type="match status" value="1"/>
</dbReference>
<dbReference type="SMART" id="SM00563">
    <property type="entry name" value="PlsC"/>
    <property type="match status" value="1"/>
</dbReference>
<protein>
    <submittedName>
        <fullName evidence="7">2-acyl-glycerophospho-ethanolamine acyltransferase</fullName>
    </submittedName>
</protein>
<dbReference type="AlphaFoldDB" id="A0A149VZY9"/>
<feature type="domain" description="Phospholipid/glycerol acyltransferase" evidence="6">
    <location>
        <begin position="65"/>
        <end position="177"/>
    </location>
</feature>
<evidence type="ECO:0000313" key="8">
    <source>
        <dbReference type="Proteomes" id="UP000075653"/>
    </source>
</evidence>
<sequence>MSMPLRILGLLGLILRGILTTALVLPWCSRARRRRLICHWSRRLLQYLRLTIQVQGAWPDSPGPYLLTSNHISWVDIFVIHSVHPVRFISKSEVRHWPIFGWLAARTGTLFLSRSSRRQTLEIGKAMTQVLQAGDDLGFFPESTTSDGTSILPFKTSLLQSPLDCQATLLPIALRYSVPPGHSESAYPFIGDMTFMESLVRVLKSPPSQVSLSLGTPHKALELGTDRRQLALQLHLLTQQLRESM</sequence>
<evidence type="ECO:0000256" key="2">
    <source>
        <dbReference type="ARBA" id="ARBA00022516"/>
    </source>
</evidence>
<dbReference type="GO" id="GO:0006654">
    <property type="term" value="P:phosphatidic acid biosynthetic process"/>
    <property type="evidence" value="ECO:0007669"/>
    <property type="project" value="TreeGrafter"/>
</dbReference>
<dbReference type="InterPro" id="IPR002123">
    <property type="entry name" value="Plipid/glycerol_acylTrfase"/>
</dbReference>
<gene>
    <name evidence="7" type="ORF">FEMY_07860</name>
</gene>
<dbReference type="GO" id="GO:0003841">
    <property type="term" value="F:1-acylglycerol-3-phosphate O-acyltransferase activity"/>
    <property type="evidence" value="ECO:0007669"/>
    <property type="project" value="TreeGrafter"/>
</dbReference>
<keyword evidence="3 7" id="KW-0808">Transferase</keyword>
<name>A0A149VZY9_9PROT</name>
<accession>A0A149VZY9</accession>
<keyword evidence="8" id="KW-1185">Reference proteome</keyword>
<proteinExistence type="predicted"/>
<evidence type="ECO:0000259" key="6">
    <source>
        <dbReference type="SMART" id="SM00563"/>
    </source>
</evidence>
<dbReference type="EMBL" id="LRRD01000011">
    <property type="protein sequence ID" value="KXW58758.1"/>
    <property type="molecule type" value="Genomic_DNA"/>
</dbReference>
<evidence type="ECO:0000256" key="4">
    <source>
        <dbReference type="ARBA" id="ARBA00023098"/>
    </source>
</evidence>
<dbReference type="CDD" id="cd07989">
    <property type="entry name" value="LPLAT_AGPAT-like"/>
    <property type="match status" value="1"/>
</dbReference>
<dbReference type="PATRIC" id="fig|1789004.3.peg.795"/>
<evidence type="ECO:0000256" key="5">
    <source>
        <dbReference type="ARBA" id="ARBA00023315"/>
    </source>
</evidence>
<keyword evidence="5 7" id="KW-0012">Acyltransferase</keyword>
<comment type="caution">
    <text evidence="7">The sequence shown here is derived from an EMBL/GenBank/DDBJ whole genome shotgun (WGS) entry which is preliminary data.</text>
</comment>
<dbReference type="Proteomes" id="UP000075653">
    <property type="component" value="Unassembled WGS sequence"/>
</dbReference>
<dbReference type="PANTHER" id="PTHR10434:SF64">
    <property type="entry name" value="1-ACYL-SN-GLYCEROL-3-PHOSPHATE ACYLTRANSFERASE-RELATED"/>
    <property type="match status" value="1"/>
</dbReference>
<organism evidence="7 8">
    <name type="scientific">Ferrovum myxofaciens</name>
    <dbReference type="NCBI Taxonomy" id="416213"/>
    <lineage>
        <taxon>Bacteria</taxon>
        <taxon>Pseudomonadati</taxon>
        <taxon>Pseudomonadota</taxon>
        <taxon>Betaproteobacteria</taxon>
        <taxon>Ferrovales</taxon>
        <taxon>Ferrovaceae</taxon>
        <taxon>Ferrovum</taxon>
    </lineage>
</organism>
<keyword evidence="4" id="KW-0443">Lipid metabolism</keyword>
<dbReference type="SUPFAM" id="SSF69593">
    <property type="entry name" value="Glycerol-3-phosphate (1)-acyltransferase"/>
    <property type="match status" value="1"/>
</dbReference>
<evidence type="ECO:0000256" key="1">
    <source>
        <dbReference type="ARBA" id="ARBA00005189"/>
    </source>
</evidence>
<dbReference type="PANTHER" id="PTHR10434">
    <property type="entry name" value="1-ACYL-SN-GLYCEROL-3-PHOSPHATE ACYLTRANSFERASE"/>
    <property type="match status" value="1"/>
</dbReference>
<dbReference type="STRING" id="1789004.FEMY_07860"/>
<dbReference type="RefSeq" id="WP_082783130.1">
    <property type="nucleotide sequence ID" value="NZ_CP149478.1"/>
</dbReference>
<evidence type="ECO:0000256" key="3">
    <source>
        <dbReference type="ARBA" id="ARBA00022679"/>
    </source>
</evidence>
<comment type="pathway">
    <text evidence="1">Lipid metabolism.</text>
</comment>
<keyword evidence="2" id="KW-0444">Lipid biosynthesis</keyword>